<dbReference type="Pfam" id="PF02518">
    <property type="entry name" value="HATPase_c"/>
    <property type="match status" value="1"/>
</dbReference>
<accession>A0ABD7E2W9</accession>
<dbReference type="CDD" id="cd00075">
    <property type="entry name" value="HATPase"/>
    <property type="match status" value="1"/>
</dbReference>
<dbReference type="InterPro" id="IPR003660">
    <property type="entry name" value="HAMP_dom"/>
</dbReference>
<sequence length="472" mass="52741">MPRSLLGRMLLLTLLAILAAQTLSSVIWLSQLRATQLEGLVTTARSLAHSMSASVRYFRSLPVNYRPLVLDQLRSMGGTRFVVSLNDRPLQMKLLPTTPRKQVVTESVTEVLRQALGSAADISVTFVSPDDLRIFNGGLKLDELPRSWAHYALTLEPVNPPVLVTQIQLAPGEWLYIASLLPEPYTSLEEPILPTQQLWFILLTTAFLLLFIGLLVHLQSRPLKRLARTARHMSLGAEVEPVAEGGGREVVEVARAFNAMRERISRYLTERSQLFSAISHDLRTPITRLRLRVELLDDESLQSKFGRDLDDLELLVKGALQCVKDTDIHENIEPVDLNHLLHGLTEPYLGSGRVTLDGAARDLYPGKPLALRRCIGNLLDNALKYGERAHLHIEDDAEAFVLHVDDEGPGVPEQKLEQVFEPHFRLASQQQGYGMGLGIARNLAHSHGGELSLRNLRDGGLRVTLWLPRQSR</sequence>
<dbReference type="CDD" id="cd06225">
    <property type="entry name" value="HAMP"/>
    <property type="match status" value="1"/>
</dbReference>
<keyword evidence="11" id="KW-0067">ATP-binding</keyword>
<dbReference type="PROSITE" id="PS50109">
    <property type="entry name" value="HIS_KIN"/>
    <property type="match status" value="1"/>
</dbReference>
<dbReference type="EMBL" id="CP070505">
    <property type="protein sequence ID" value="QSL95079.1"/>
    <property type="molecule type" value="Genomic_DNA"/>
</dbReference>
<evidence type="ECO:0000256" key="1">
    <source>
        <dbReference type="ARBA" id="ARBA00000085"/>
    </source>
</evidence>
<dbReference type="Gene3D" id="3.30.565.10">
    <property type="entry name" value="Histidine kinase-like ATPase, C-terminal domain"/>
    <property type="match status" value="1"/>
</dbReference>
<dbReference type="SMART" id="SM00388">
    <property type="entry name" value="HisKA"/>
    <property type="match status" value="1"/>
</dbReference>
<dbReference type="GO" id="GO:0005886">
    <property type="term" value="C:plasma membrane"/>
    <property type="evidence" value="ECO:0007669"/>
    <property type="project" value="UniProtKB-SubCell"/>
</dbReference>
<keyword evidence="12 15" id="KW-1133">Transmembrane helix</keyword>
<dbReference type="PANTHER" id="PTHR44936:SF5">
    <property type="entry name" value="SENSOR HISTIDINE KINASE ENVZ"/>
    <property type="match status" value="1"/>
</dbReference>
<dbReference type="Pfam" id="PF00512">
    <property type="entry name" value="HisKA"/>
    <property type="match status" value="1"/>
</dbReference>
<dbReference type="EC" id="2.7.13.3" evidence="3"/>
<proteinExistence type="predicted"/>
<dbReference type="GO" id="GO:0004673">
    <property type="term" value="F:protein histidine kinase activity"/>
    <property type="evidence" value="ECO:0007669"/>
    <property type="project" value="UniProtKB-EC"/>
</dbReference>
<evidence type="ECO:0000256" key="8">
    <source>
        <dbReference type="ARBA" id="ARBA00022692"/>
    </source>
</evidence>
<comment type="subcellular location">
    <subcellularLocation>
        <location evidence="2">Cell inner membrane</location>
        <topology evidence="2">Multi-pass membrane protein</topology>
    </subcellularLocation>
</comment>
<dbReference type="Pfam" id="PF00672">
    <property type="entry name" value="HAMP"/>
    <property type="match status" value="1"/>
</dbReference>
<keyword evidence="6" id="KW-0597">Phosphoprotein</keyword>
<evidence type="ECO:0000256" key="12">
    <source>
        <dbReference type="ARBA" id="ARBA00022989"/>
    </source>
</evidence>
<keyword evidence="4" id="KW-1003">Cell membrane</keyword>
<evidence type="ECO:0000256" key="14">
    <source>
        <dbReference type="ARBA" id="ARBA00023136"/>
    </source>
</evidence>
<dbReference type="SMART" id="SM00387">
    <property type="entry name" value="HATPase_c"/>
    <property type="match status" value="1"/>
</dbReference>
<evidence type="ECO:0000256" key="5">
    <source>
        <dbReference type="ARBA" id="ARBA00022519"/>
    </source>
</evidence>
<organism evidence="18 19">
    <name type="scientific">Ectopseudomonas toyotomiensis</name>
    <dbReference type="NCBI Taxonomy" id="554344"/>
    <lineage>
        <taxon>Bacteria</taxon>
        <taxon>Pseudomonadati</taxon>
        <taxon>Pseudomonadota</taxon>
        <taxon>Gammaproteobacteria</taxon>
        <taxon>Pseudomonadales</taxon>
        <taxon>Pseudomonadaceae</taxon>
        <taxon>Ectopseudomonas</taxon>
    </lineage>
</organism>
<feature type="domain" description="Histidine kinase" evidence="16">
    <location>
        <begin position="277"/>
        <end position="471"/>
    </location>
</feature>
<name>A0ABD7E2W9_9GAMM</name>
<keyword evidence="9" id="KW-0547">Nucleotide-binding</keyword>
<evidence type="ECO:0000313" key="18">
    <source>
        <dbReference type="EMBL" id="QSL95079.1"/>
    </source>
</evidence>
<dbReference type="KEGG" id="pty:JWV26_02460"/>
<dbReference type="SUPFAM" id="SSF55874">
    <property type="entry name" value="ATPase domain of HSP90 chaperone/DNA topoisomerase II/histidine kinase"/>
    <property type="match status" value="1"/>
</dbReference>
<dbReference type="PROSITE" id="PS50885">
    <property type="entry name" value="HAMP"/>
    <property type="match status" value="1"/>
</dbReference>
<dbReference type="InterPro" id="IPR036097">
    <property type="entry name" value="HisK_dim/P_sf"/>
</dbReference>
<dbReference type="AlphaFoldDB" id="A0ABD7E2W9"/>
<gene>
    <name evidence="18" type="ORF">JWV26_02460</name>
</gene>
<evidence type="ECO:0000256" key="10">
    <source>
        <dbReference type="ARBA" id="ARBA00022777"/>
    </source>
</evidence>
<keyword evidence="10 18" id="KW-0418">Kinase</keyword>
<keyword evidence="14 15" id="KW-0472">Membrane</keyword>
<evidence type="ECO:0000259" key="17">
    <source>
        <dbReference type="PROSITE" id="PS50885"/>
    </source>
</evidence>
<evidence type="ECO:0000256" key="15">
    <source>
        <dbReference type="SAM" id="Phobius"/>
    </source>
</evidence>
<dbReference type="InterPro" id="IPR005467">
    <property type="entry name" value="His_kinase_dom"/>
</dbReference>
<dbReference type="Gene3D" id="1.10.287.130">
    <property type="match status" value="1"/>
</dbReference>
<dbReference type="InterPro" id="IPR050980">
    <property type="entry name" value="2C_sensor_his_kinase"/>
</dbReference>
<evidence type="ECO:0000256" key="11">
    <source>
        <dbReference type="ARBA" id="ARBA00022840"/>
    </source>
</evidence>
<dbReference type="SUPFAM" id="SSF47384">
    <property type="entry name" value="Homodimeric domain of signal transducing histidine kinase"/>
    <property type="match status" value="1"/>
</dbReference>
<feature type="domain" description="HAMP" evidence="17">
    <location>
        <begin position="217"/>
        <end position="269"/>
    </location>
</feature>
<evidence type="ECO:0000256" key="3">
    <source>
        <dbReference type="ARBA" id="ARBA00012438"/>
    </source>
</evidence>
<dbReference type="InterPro" id="IPR004358">
    <property type="entry name" value="Sig_transdc_His_kin-like_C"/>
</dbReference>
<evidence type="ECO:0000256" key="6">
    <source>
        <dbReference type="ARBA" id="ARBA00022553"/>
    </source>
</evidence>
<protein>
    <recommendedName>
        <fullName evidence="3">histidine kinase</fullName>
        <ecNumber evidence="3">2.7.13.3</ecNumber>
    </recommendedName>
</protein>
<dbReference type="Proteomes" id="UP000663658">
    <property type="component" value="Chromosome"/>
</dbReference>
<feature type="transmembrane region" description="Helical" evidence="15">
    <location>
        <begin position="198"/>
        <end position="218"/>
    </location>
</feature>
<evidence type="ECO:0000256" key="9">
    <source>
        <dbReference type="ARBA" id="ARBA00022741"/>
    </source>
</evidence>
<keyword evidence="8 15" id="KW-0812">Transmembrane</keyword>
<keyword evidence="13" id="KW-0902">Two-component regulatory system</keyword>
<dbReference type="SMART" id="SM00304">
    <property type="entry name" value="HAMP"/>
    <property type="match status" value="1"/>
</dbReference>
<keyword evidence="7" id="KW-0808">Transferase</keyword>
<dbReference type="PANTHER" id="PTHR44936">
    <property type="entry name" value="SENSOR PROTEIN CREC"/>
    <property type="match status" value="1"/>
</dbReference>
<dbReference type="GO" id="GO:0000160">
    <property type="term" value="P:phosphorelay signal transduction system"/>
    <property type="evidence" value="ECO:0007669"/>
    <property type="project" value="UniProtKB-KW"/>
</dbReference>
<evidence type="ECO:0000259" key="16">
    <source>
        <dbReference type="PROSITE" id="PS50109"/>
    </source>
</evidence>
<evidence type="ECO:0000256" key="13">
    <source>
        <dbReference type="ARBA" id="ARBA00023012"/>
    </source>
</evidence>
<dbReference type="GO" id="GO:0005524">
    <property type="term" value="F:ATP binding"/>
    <property type="evidence" value="ECO:0007669"/>
    <property type="project" value="UniProtKB-KW"/>
</dbReference>
<dbReference type="InterPro" id="IPR036890">
    <property type="entry name" value="HATPase_C_sf"/>
</dbReference>
<evidence type="ECO:0000256" key="2">
    <source>
        <dbReference type="ARBA" id="ARBA00004429"/>
    </source>
</evidence>
<reference evidence="18 19" key="1">
    <citation type="submission" date="2021-02" db="EMBL/GenBank/DDBJ databases">
        <title>Whole genome sequencing of Pseudomonas alcaliphila strain SM2.</title>
        <authorList>
            <person name="Alshamsi M.S."/>
            <person name="Sudalaimuthuasari N."/>
            <person name="Kundu B."/>
            <person name="AlMaskari R.S."/>
            <person name="Elmahi Y."/>
            <person name="Mundra S."/>
            <person name="Chandran S."/>
            <person name="Malik S."/>
            <person name="Hazzouri K.M."/>
            <person name="Amiri K.M.A."/>
        </authorList>
    </citation>
    <scope>NUCLEOTIDE SEQUENCE [LARGE SCALE GENOMIC DNA]</scope>
    <source>
        <strain evidence="18 19">SM2</strain>
    </source>
</reference>
<evidence type="ECO:0000256" key="4">
    <source>
        <dbReference type="ARBA" id="ARBA00022475"/>
    </source>
</evidence>
<evidence type="ECO:0000313" key="19">
    <source>
        <dbReference type="Proteomes" id="UP000663658"/>
    </source>
</evidence>
<evidence type="ECO:0000256" key="7">
    <source>
        <dbReference type="ARBA" id="ARBA00022679"/>
    </source>
</evidence>
<dbReference type="CDD" id="cd00082">
    <property type="entry name" value="HisKA"/>
    <property type="match status" value="1"/>
</dbReference>
<dbReference type="InterPro" id="IPR003594">
    <property type="entry name" value="HATPase_dom"/>
</dbReference>
<dbReference type="PRINTS" id="PR00344">
    <property type="entry name" value="BCTRLSENSOR"/>
</dbReference>
<keyword evidence="5" id="KW-0997">Cell inner membrane</keyword>
<dbReference type="InterPro" id="IPR003661">
    <property type="entry name" value="HisK_dim/P_dom"/>
</dbReference>
<comment type="catalytic activity">
    <reaction evidence="1">
        <text>ATP + protein L-histidine = ADP + protein N-phospho-L-histidine.</text>
        <dbReference type="EC" id="2.7.13.3"/>
    </reaction>
</comment>